<proteinExistence type="predicted"/>
<evidence type="ECO:0000313" key="2">
    <source>
        <dbReference type="Proteomes" id="UP000183028"/>
    </source>
</evidence>
<dbReference type="Proteomes" id="UP000183028">
    <property type="component" value="Unassembled WGS sequence"/>
</dbReference>
<organism evidence="1 2">
    <name type="scientific">Sharpea azabuensis</name>
    <dbReference type="NCBI Taxonomy" id="322505"/>
    <lineage>
        <taxon>Bacteria</taxon>
        <taxon>Bacillati</taxon>
        <taxon>Bacillota</taxon>
        <taxon>Erysipelotrichia</taxon>
        <taxon>Erysipelotrichales</taxon>
        <taxon>Coprobacillaceae</taxon>
        <taxon>Sharpea</taxon>
    </lineage>
</organism>
<dbReference type="RefSeq" id="WP_033162828.1">
    <property type="nucleotide sequence ID" value="NZ_CACVTN010000099.1"/>
</dbReference>
<accession>A0A1H6SV48</accession>
<reference evidence="2" key="1">
    <citation type="submission" date="2016-10" db="EMBL/GenBank/DDBJ databases">
        <authorList>
            <person name="Varghese N."/>
        </authorList>
    </citation>
    <scope>NUCLEOTIDE SEQUENCE [LARGE SCALE GENOMIC DNA]</scope>
    <source>
        <strain evidence="2">DSM 20406</strain>
    </source>
</reference>
<dbReference type="OrthoDB" id="9865131at2"/>
<name>A0A1H6SV48_9FIRM</name>
<sequence>MNNYLTAISLNEFNQVLELHDIYVDKHTQIKILRALRSNIYALVNDDYTCVLEEYISHLADCNIDSIHNMCTYFKPLLT</sequence>
<dbReference type="EMBL" id="FNYK01000016">
    <property type="protein sequence ID" value="SEI67825.1"/>
    <property type="molecule type" value="Genomic_DNA"/>
</dbReference>
<dbReference type="AlphaFoldDB" id="A0A1H6SV48"/>
<protein>
    <submittedName>
        <fullName evidence="1">Uncharacterized protein</fullName>
    </submittedName>
</protein>
<evidence type="ECO:0000313" key="1">
    <source>
        <dbReference type="EMBL" id="SEI67825.1"/>
    </source>
</evidence>
<dbReference type="GeneID" id="54120229"/>
<gene>
    <name evidence="1" type="ORF">SAMN04487834_101615</name>
</gene>
<keyword evidence="2" id="KW-1185">Reference proteome</keyword>